<proteinExistence type="predicted"/>
<evidence type="ECO:0000313" key="1">
    <source>
        <dbReference type="EMBL" id="EKR65628.1"/>
    </source>
</evidence>
<reference evidence="1 2" key="1">
    <citation type="submission" date="2012-10" db="EMBL/GenBank/DDBJ databases">
        <authorList>
            <person name="Harkins D.M."/>
            <person name="Durkin A.S."/>
            <person name="Brinkac L.M."/>
            <person name="Haft D.H."/>
            <person name="Selengut J.D."/>
            <person name="Sanka R."/>
            <person name="DePew J."/>
            <person name="Purushe J."/>
            <person name="Whelen A.C."/>
            <person name="Vinetz J.M."/>
            <person name="Sutton G.G."/>
            <person name="Nierman W.C."/>
            <person name="Fouts D.E."/>
        </authorList>
    </citation>
    <scope>NUCLEOTIDE SEQUENCE [LARGE SCALE GENOMIC DNA]</scope>
    <source>
        <strain evidence="1 2">2006001853</strain>
    </source>
</reference>
<gene>
    <name evidence="1" type="ORF">LEP1GSC036_4087</name>
</gene>
<organism evidence="1 2">
    <name type="scientific">Leptospira weilii str. 2006001853</name>
    <dbReference type="NCBI Taxonomy" id="1001589"/>
    <lineage>
        <taxon>Bacteria</taxon>
        <taxon>Pseudomonadati</taxon>
        <taxon>Spirochaetota</taxon>
        <taxon>Spirochaetia</taxon>
        <taxon>Leptospirales</taxon>
        <taxon>Leptospiraceae</taxon>
        <taxon>Leptospira</taxon>
    </lineage>
</organism>
<evidence type="ECO:0008006" key="3">
    <source>
        <dbReference type="Google" id="ProtNLM"/>
    </source>
</evidence>
<dbReference type="EMBL" id="AFLV02000015">
    <property type="protein sequence ID" value="EKR65628.1"/>
    <property type="molecule type" value="Genomic_DNA"/>
</dbReference>
<accession>A0A828Z5U9</accession>
<dbReference type="AlphaFoldDB" id="A0A828Z5U9"/>
<dbReference type="AntiFam" id="ANF00001">
    <property type="entry name" value="Shadow ORF"/>
</dbReference>
<protein>
    <recommendedName>
        <fullName evidence="3">Transposase domain protein</fullName>
    </recommendedName>
</protein>
<name>A0A828Z5U9_9LEPT</name>
<dbReference type="Proteomes" id="UP000001338">
    <property type="component" value="Unassembled WGS sequence"/>
</dbReference>
<comment type="caution">
    <text evidence="1">The sequence shown here is derived from an EMBL/GenBank/DDBJ whole genome shotgun (WGS) entry which is preliminary data.</text>
</comment>
<evidence type="ECO:0000313" key="2">
    <source>
        <dbReference type="Proteomes" id="UP000001338"/>
    </source>
</evidence>
<sequence length="154" mass="17506">MVKEQQIKHNEVQIKKFINKLKSEWNEIHCCYEAGVTGYSLYTYLSSLRVNCTLVTPGKIHNQPHIGPEDKSVGIPTKSPVKLSSHNATKHCVEFPSTRPKRRPIGRCLLSLGSVVSEFPLFLGGMERFGRFFSIRKSYFLQVKNLILVGTLEK</sequence>